<feature type="compositionally biased region" description="Acidic residues" evidence="3">
    <location>
        <begin position="21"/>
        <end position="31"/>
    </location>
</feature>
<gene>
    <name evidence="4" type="ORF">RUM44_010558</name>
</gene>
<sequence>MADENPEVTEKEEAGEHEHDEEAAEGYESTEGEGRHLEVFPESEKSLEIDFCKEEEVSEEEFGEDEWLCQEIYGEGEGYPEVPYPEVFGEEEESGISLEEKRSLDSEYLKRVLGTPLTYALLDIATRRPTDPIQYLGHYLLRWRWCGENKEKYENCMKELNEERNAYLEKMKEKQRQAMLLQEQLKEELRRAEKVESSLEITGEIGELEQIID</sequence>
<dbReference type="Gene3D" id="1.20.890.10">
    <property type="entry name" value="cAMP-dependent protein kinase regulatory subunit, dimerization-anchoring domain"/>
    <property type="match status" value="1"/>
</dbReference>
<dbReference type="Pfam" id="PF05186">
    <property type="entry name" value="Dpy-30"/>
    <property type="match status" value="1"/>
</dbReference>
<dbReference type="Proteomes" id="UP001359485">
    <property type="component" value="Unassembled WGS sequence"/>
</dbReference>
<dbReference type="PANTHER" id="PTHR23356">
    <property type="entry name" value="DPY30-RELATED"/>
    <property type="match status" value="1"/>
</dbReference>
<evidence type="ECO:0000256" key="2">
    <source>
        <dbReference type="SAM" id="Coils"/>
    </source>
</evidence>
<feature type="region of interest" description="Disordered" evidence="3">
    <location>
        <begin position="1"/>
        <end position="48"/>
    </location>
</feature>
<feature type="compositionally biased region" description="Basic and acidic residues" evidence="3">
    <location>
        <begin position="32"/>
        <end position="48"/>
    </location>
</feature>
<dbReference type="CDD" id="cd22966">
    <property type="entry name" value="DD_DYDC-like"/>
    <property type="match status" value="1"/>
</dbReference>
<dbReference type="EMBL" id="JAWJWF010000045">
    <property type="protein sequence ID" value="KAK6628076.1"/>
    <property type="molecule type" value="Genomic_DNA"/>
</dbReference>
<feature type="compositionally biased region" description="Basic and acidic residues" evidence="3">
    <location>
        <begin position="8"/>
        <end position="20"/>
    </location>
</feature>
<evidence type="ECO:0000313" key="4">
    <source>
        <dbReference type="EMBL" id="KAK6628076.1"/>
    </source>
</evidence>
<evidence type="ECO:0000256" key="1">
    <source>
        <dbReference type="ARBA" id="ARBA00010849"/>
    </source>
</evidence>
<dbReference type="InterPro" id="IPR037856">
    <property type="entry name" value="Sdc1/DPY30"/>
</dbReference>
<keyword evidence="5" id="KW-1185">Reference proteome</keyword>
<feature type="coiled-coil region" evidence="2">
    <location>
        <begin position="150"/>
        <end position="202"/>
    </location>
</feature>
<protein>
    <submittedName>
        <fullName evidence="4">Uncharacterized protein</fullName>
    </submittedName>
</protein>
<reference evidence="4 5" key="1">
    <citation type="submission" date="2023-09" db="EMBL/GenBank/DDBJ databases">
        <title>Genomes of two closely related lineages of the louse Polyplax serrata with different host specificities.</title>
        <authorList>
            <person name="Martinu J."/>
            <person name="Tarabai H."/>
            <person name="Stefka J."/>
            <person name="Hypsa V."/>
        </authorList>
    </citation>
    <scope>NUCLEOTIDE SEQUENCE [LARGE SCALE GENOMIC DNA]</scope>
    <source>
        <strain evidence="4">98ZLc_SE</strain>
    </source>
</reference>
<dbReference type="InterPro" id="IPR049630">
    <property type="entry name" value="DYDC-like_DD"/>
</dbReference>
<comment type="caution">
    <text evidence="4">The sequence shown here is derived from an EMBL/GenBank/DDBJ whole genome shotgun (WGS) entry which is preliminary data.</text>
</comment>
<proteinExistence type="inferred from homology"/>
<dbReference type="PANTHER" id="PTHR23356:SF16">
    <property type="entry name" value="DPY30 DOMAIN CONTAINING 2"/>
    <property type="match status" value="1"/>
</dbReference>
<accession>A0ABR1AVX0</accession>
<name>A0ABR1AVX0_POLSC</name>
<organism evidence="4 5">
    <name type="scientific">Polyplax serrata</name>
    <name type="common">Common mouse louse</name>
    <dbReference type="NCBI Taxonomy" id="468196"/>
    <lineage>
        <taxon>Eukaryota</taxon>
        <taxon>Metazoa</taxon>
        <taxon>Ecdysozoa</taxon>
        <taxon>Arthropoda</taxon>
        <taxon>Hexapoda</taxon>
        <taxon>Insecta</taxon>
        <taxon>Pterygota</taxon>
        <taxon>Neoptera</taxon>
        <taxon>Paraneoptera</taxon>
        <taxon>Psocodea</taxon>
        <taxon>Troctomorpha</taxon>
        <taxon>Phthiraptera</taxon>
        <taxon>Anoplura</taxon>
        <taxon>Polyplacidae</taxon>
        <taxon>Polyplax</taxon>
    </lineage>
</organism>
<evidence type="ECO:0000313" key="5">
    <source>
        <dbReference type="Proteomes" id="UP001359485"/>
    </source>
</evidence>
<evidence type="ECO:0000256" key="3">
    <source>
        <dbReference type="SAM" id="MobiDB-lite"/>
    </source>
</evidence>
<comment type="similarity">
    <text evidence="1">Belongs to the dpy-30 family.</text>
</comment>
<keyword evidence="2" id="KW-0175">Coiled coil</keyword>
<dbReference type="InterPro" id="IPR007858">
    <property type="entry name" value="Dpy-30_motif"/>
</dbReference>